<gene>
    <name evidence="2" type="ORF">BFJ72_g14571</name>
</gene>
<accession>A0A420S0W6</accession>
<dbReference type="NCBIfam" id="NF045478">
    <property type="entry name" value="XF1762_fam"/>
    <property type="match status" value="1"/>
</dbReference>
<evidence type="ECO:0000256" key="1">
    <source>
        <dbReference type="SAM" id="MobiDB-lite"/>
    </source>
</evidence>
<reference evidence="2 3" key="1">
    <citation type="journal article" date="2018" name="Sci. Rep.">
        <title>Characterisation of pathogen-specific regions and novel effector candidates in Fusarium oxysporum f. sp. cepae.</title>
        <authorList>
            <person name="Armitage A.D."/>
            <person name="Taylor A."/>
            <person name="Sobczyk M.K."/>
            <person name="Baxter L."/>
            <person name="Greenfield B.P."/>
            <person name="Bates H.J."/>
            <person name="Wilson F."/>
            <person name="Jackson A.C."/>
            <person name="Ott S."/>
            <person name="Harrison R.J."/>
            <person name="Clarkson J.P."/>
        </authorList>
    </citation>
    <scope>NUCLEOTIDE SEQUENCE [LARGE SCALE GENOMIC DNA]</scope>
    <source>
        <strain evidence="2 3">Fp_A8</strain>
    </source>
</reference>
<evidence type="ECO:0000313" key="3">
    <source>
        <dbReference type="Proteomes" id="UP000283569"/>
    </source>
</evidence>
<dbReference type="Pfam" id="PF11284">
    <property type="entry name" value="DUF3085"/>
    <property type="match status" value="1"/>
</dbReference>
<organism evidence="2 3">
    <name type="scientific">Gibberella intermedia</name>
    <name type="common">Bulb rot disease fungus</name>
    <name type="synonym">Fusarium proliferatum</name>
    <dbReference type="NCBI Taxonomy" id="948311"/>
    <lineage>
        <taxon>Eukaryota</taxon>
        <taxon>Fungi</taxon>
        <taxon>Dikarya</taxon>
        <taxon>Ascomycota</taxon>
        <taxon>Pezizomycotina</taxon>
        <taxon>Sordariomycetes</taxon>
        <taxon>Hypocreomycetidae</taxon>
        <taxon>Hypocreales</taxon>
        <taxon>Nectriaceae</taxon>
        <taxon>Fusarium</taxon>
        <taxon>Fusarium fujikuroi species complex</taxon>
    </lineage>
</organism>
<dbReference type="AlphaFoldDB" id="A0A420S0W6"/>
<name>A0A420S0W6_GIBIN</name>
<comment type="caution">
    <text evidence="2">The sequence shown here is derived from an EMBL/GenBank/DDBJ whole genome shotgun (WGS) entry which is preliminary data.</text>
</comment>
<proteinExistence type="predicted"/>
<dbReference type="InterPro" id="IPR021436">
    <property type="entry name" value="DUF3085"/>
</dbReference>
<evidence type="ECO:0000313" key="2">
    <source>
        <dbReference type="EMBL" id="RKL22920.1"/>
    </source>
</evidence>
<sequence length="326" mass="35094">MTVRFKGTQLRPVLAEAAANQCRVILVKDQGVYFMAERGESRPDGRRKTMAYAVGCNPDVDAFDDWWELARAEFGGDDFGEFFDLAGTGVRPHPAQRGRPRSVGHGHASVDAAHARCAGRSLIVLLPSPLTGASLYLVARLRAASHALVSSPTRAAHAGTVPSRRIIGVVIVGCPVARNLDDGWTLEVTRLCTDGTANACSKLYAGRLPRGTRVGLHAPHHLHAAGRGRRQPAGGRLAPGRTVATGTERAGRARTPPRRCACPSWCGRRRSGEAWRLLPMRTAAGADCRSRACRRSATLGPCSADFGQQHARAVSIFKTATRFRPR</sequence>
<evidence type="ECO:0008006" key="4">
    <source>
        <dbReference type="Google" id="ProtNLM"/>
    </source>
</evidence>
<feature type="region of interest" description="Disordered" evidence="1">
    <location>
        <begin position="223"/>
        <end position="255"/>
    </location>
</feature>
<protein>
    <recommendedName>
        <fullName evidence="4">DUF3085 domain-containing protein</fullName>
    </recommendedName>
</protein>
<dbReference type="Proteomes" id="UP000283569">
    <property type="component" value="Unassembled WGS sequence"/>
</dbReference>
<dbReference type="EMBL" id="MRDB01000113">
    <property type="protein sequence ID" value="RKL22920.1"/>
    <property type="molecule type" value="Genomic_DNA"/>
</dbReference>
<feature type="compositionally biased region" description="Low complexity" evidence="1">
    <location>
        <begin position="231"/>
        <end position="241"/>
    </location>
</feature>
<dbReference type="InterPro" id="IPR053780">
    <property type="entry name" value="Gp66-like"/>
</dbReference>